<comment type="similarity">
    <text evidence="1">Belongs to the short-chain dehydrogenases/reductases (SDR) family.</text>
</comment>
<dbReference type="PANTHER" id="PTHR42879:SF6">
    <property type="entry name" value="NADPH-DEPENDENT REDUCTASE BACG"/>
    <property type="match status" value="1"/>
</dbReference>
<dbReference type="AlphaFoldDB" id="A0A1F6CAS0"/>
<dbReference type="Proteomes" id="UP000178606">
    <property type="component" value="Unassembled WGS sequence"/>
</dbReference>
<organism evidence="2 3">
    <name type="scientific">Handelsmanbacteria sp. (strain RIFCSPLOWO2_12_FULL_64_10)</name>
    <dbReference type="NCBI Taxonomy" id="1817868"/>
    <lineage>
        <taxon>Bacteria</taxon>
        <taxon>Candidatus Handelsmaniibacteriota</taxon>
    </lineage>
</organism>
<evidence type="ECO:0000256" key="1">
    <source>
        <dbReference type="ARBA" id="ARBA00006484"/>
    </source>
</evidence>
<reference evidence="2 3" key="1">
    <citation type="journal article" date="2016" name="Nat. Commun.">
        <title>Thousands of microbial genomes shed light on interconnected biogeochemical processes in an aquifer system.</title>
        <authorList>
            <person name="Anantharaman K."/>
            <person name="Brown C.T."/>
            <person name="Hug L.A."/>
            <person name="Sharon I."/>
            <person name="Castelle C.J."/>
            <person name="Probst A.J."/>
            <person name="Thomas B.C."/>
            <person name="Singh A."/>
            <person name="Wilkins M.J."/>
            <person name="Karaoz U."/>
            <person name="Brodie E.L."/>
            <person name="Williams K.H."/>
            <person name="Hubbard S.S."/>
            <person name="Banfield J.F."/>
        </authorList>
    </citation>
    <scope>NUCLEOTIDE SEQUENCE [LARGE SCALE GENOMIC DNA]</scope>
    <source>
        <strain evidence="3">RIFCSPLOWO2_12_FULL_64_10</strain>
    </source>
</reference>
<dbReference type="SUPFAM" id="SSF51735">
    <property type="entry name" value="NAD(P)-binding Rossmann-fold domains"/>
    <property type="match status" value="1"/>
</dbReference>
<proteinExistence type="inferred from homology"/>
<dbReference type="InterPro" id="IPR002347">
    <property type="entry name" value="SDR_fam"/>
</dbReference>
<dbReference type="PANTHER" id="PTHR42879">
    <property type="entry name" value="3-OXOACYL-(ACYL-CARRIER-PROTEIN) REDUCTASE"/>
    <property type="match status" value="1"/>
</dbReference>
<dbReference type="FunFam" id="3.40.50.720:FF:000084">
    <property type="entry name" value="Short-chain dehydrogenase reductase"/>
    <property type="match status" value="1"/>
</dbReference>
<dbReference type="Gene3D" id="3.40.50.720">
    <property type="entry name" value="NAD(P)-binding Rossmann-like Domain"/>
    <property type="match status" value="1"/>
</dbReference>
<dbReference type="InterPro" id="IPR036291">
    <property type="entry name" value="NAD(P)-bd_dom_sf"/>
</dbReference>
<name>A0A1F6CAS0_HANXR</name>
<evidence type="ECO:0000313" key="3">
    <source>
        <dbReference type="Proteomes" id="UP000178606"/>
    </source>
</evidence>
<evidence type="ECO:0000313" key="2">
    <source>
        <dbReference type="EMBL" id="OGG46294.1"/>
    </source>
</evidence>
<sequence>MELELQGKAAAVTGGSDGIGKAIAFKLAAEGVSVAICGRREDVLGRAAEDIRLRTGSMVLAVQTDVTKPGEVERFIQKTVEAFGRLDILINNVGTSSAYLFESATEEIWRSDFDLKVFSAIRASRAAIPHMRRVGGGRIVNITTPAGKAPGHASAPTSVSRAAGIALTKAMSKDHAREHILVNTVCVGSIKSGQWKRRWQAEGARQGLEEFYRQRGKEIPVGRMGEPEEVADLVAFLVSARGSYITGTAVNIDGGASATV</sequence>
<gene>
    <name evidence="2" type="ORF">A3F84_08045</name>
</gene>
<comment type="caution">
    <text evidence="2">The sequence shown here is derived from an EMBL/GenBank/DDBJ whole genome shotgun (WGS) entry which is preliminary data.</text>
</comment>
<dbReference type="PRINTS" id="PR00080">
    <property type="entry name" value="SDRFAMILY"/>
</dbReference>
<dbReference type="Pfam" id="PF13561">
    <property type="entry name" value="adh_short_C2"/>
    <property type="match status" value="1"/>
</dbReference>
<dbReference type="InterPro" id="IPR050259">
    <property type="entry name" value="SDR"/>
</dbReference>
<dbReference type="EMBL" id="MFKF01000328">
    <property type="protein sequence ID" value="OGG46294.1"/>
    <property type="molecule type" value="Genomic_DNA"/>
</dbReference>
<protein>
    <submittedName>
        <fullName evidence="2">Short-chain dehydrogenase</fullName>
    </submittedName>
</protein>
<dbReference type="PRINTS" id="PR00081">
    <property type="entry name" value="GDHRDH"/>
</dbReference>
<accession>A0A1F6CAS0</accession>